<keyword evidence="2" id="KW-1133">Transmembrane helix</keyword>
<accession>A0ABP0UQY6</accession>
<name>A0ABP0UQY6_9BRYO</name>
<sequence>MGPHEHVWQAEVRLLAFAPSIPCPASILTLCFRGKFTRKASRRRVRTRKRRRGGRKGKEEEPEKYQAHFSGLLEEGLEADDLTEM</sequence>
<keyword evidence="2" id="KW-0472">Membrane</keyword>
<feature type="transmembrane region" description="Helical" evidence="2">
    <location>
        <begin position="12"/>
        <end position="32"/>
    </location>
</feature>
<feature type="region of interest" description="Disordered" evidence="1">
    <location>
        <begin position="39"/>
        <end position="68"/>
    </location>
</feature>
<evidence type="ECO:0000256" key="1">
    <source>
        <dbReference type="SAM" id="MobiDB-lite"/>
    </source>
</evidence>
<reference evidence="3" key="1">
    <citation type="submission" date="2024-02" db="EMBL/GenBank/DDBJ databases">
        <authorList>
            <consortium name="ELIXIR-Norway"/>
            <consortium name="Elixir Norway"/>
        </authorList>
    </citation>
    <scope>NUCLEOTIDE SEQUENCE</scope>
</reference>
<dbReference type="EMBL" id="OZ019898">
    <property type="protein sequence ID" value="CAK9228312.1"/>
    <property type="molecule type" value="Genomic_DNA"/>
</dbReference>
<dbReference type="Proteomes" id="UP001497512">
    <property type="component" value="Chromosome 6"/>
</dbReference>
<evidence type="ECO:0000313" key="3">
    <source>
        <dbReference type="EMBL" id="CAK9228312.1"/>
    </source>
</evidence>
<organism evidence="3 4">
    <name type="scientific">Sphagnum troendelagicum</name>
    <dbReference type="NCBI Taxonomy" id="128251"/>
    <lineage>
        <taxon>Eukaryota</taxon>
        <taxon>Viridiplantae</taxon>
        <taxon>Streptophyta</taxon>
        <taxon>Embryophyta</taxon>
        <taxon>Bryophyta</taxon>
        <taxon>Sphagnophytina</taxon>
        <taxon>Sphagnopsida</taxon>
        <taxon>Sphagnales</taxon>
        <taxon>Sphagnaceae</taxon>
        <taxon>Sphagnum</taxon>
    </lineage>
</organism>
<protein>
    <submittedName>
        <fullName evidence="3">Uncharacterized protein</fullName>
    </submittedName>
</protein>
<proteinExistence type="predicted"/>
<evidence type="ECO:0000256" key="2">
    <source>
        <dbReference type="SAM" id="Phobius"/>
    </source>
</evidence>
<gene>
    <name evidence="3" type="ORF">CSSPTR1EN2_LOCUS18952</name>
</gene>
<feature type="compositionally biased region" description="Basic and acidic residues" evidence="1">
    <location>
        <begin position="56"/>
        <end position="66"/>
    </location>
</feature>
<keyword evidence="2" id="KW-0812">Transmembrane</keyword>
<feature type="compositionally biased region" description="Basic residues" evidence="1">
    <location>
        <begin position="39"/>
        <end position="55"/>
    </location>
</feature>
<keyword evidence="4" id="KW-1185">Reference proteome</keyword>
<evidence type="ECO:0000313" key="4">
    <source>
        <dbReference type="Proteomes" id="UP001497512"/>
    </source>
</evidence>